<sequence length="211" mass="22690">MGATTEGMAIMRLVTNTQVSVDGVMQANGGPNPVLDPGMERGGWARPLFDDESLAYVNEAYQRADAFLFGRRTYDLFAGYWGAMGPESNPIADALNARPKYVASNTLTDAGWADTTVLAGDIAPAIRELKDKPGGELQVHGSGQLVRWLIEHQLVDEITLLVCPVVVGQGTRLFPETGPDAALDLVASRAFPKGITLQVYRPAGRPQYATD</sequence>
<dbReference type="GO" id="GO:0008703">
    <property type="term" value="F:5-amino-6-(5-phosphoribosylamino)uracil reductase activity"/>
    <property type="evidence" value="ECO:0007669"/>
    <property type="project" value="InterPro"/>
</dbReference>
<dbReference type="EMBL" id="CACRYJ010000017">
    <property type="protein sequence ID" value="VZO36047.1"/>
    <property type="molecule type" value="Genomic_DNA"/>
</dbReference>
<dbReference type="InterPro" id="IPR050765">
    <property type="entry name" value="Riboflavin_Biosynth_HTPR"/>
</dbReference>
<dbReference type="PANTHER" id="PTHR38011">
    <property type="entry name" value="DIHYDROFOLATE REDUCTASE FAMILY PROTEIN (AFU_ORTHOLOGUE AFUA_8G06820)"/>
    <property type="match status" value="1"/>
</dbReference>
<organism evidence="2 3">
    <name type="scientific">Occultella aeris</name>
    <dbReference type="NCBI Taxonomy" id="2761496"/>
    <lineage>
        <taxon>Bacteria</taxon>
        <taxon>Bacillati</taxon>
        <taxon>Actinomycetota</taxon>
        <taxon>Actinomycetes</taxon>
        <taxon>Micrococcales</taxon>
        <taxon>Ruaniaceae</taxon>
        <taxon>Occultella</taxon>
    </lineage>
</organism>
<protein>
    <recommendedName>
        <fullName evidence="1">Bacterial bifunctional deaminase-reductase C-terminal domain-containing protein</fullName>
    </recommendedName>
</protein>
<comment type="caution">
    <text evidence="2">The sequence shown here is derived from an EMBL/GenBank/DDBJ whole genome shotgun (WGS) entry which is preliminary data.</text>
</comment>
<dbReference type="Proteomes" id="UP000419743">
    <property type="component" value="Unassembled WGS sequence"/>
</dbReference>
<dbReference type="GO" id="GO:0009231">
    <property type="term" value="P:riboflavin biosynthetic process"/>
    <property type="evidence" value="ECO:0007669"/>
    <property type="project" value="InterPro"/>
</dbReference>
<dbReference type="PANTHER" id="PTHR38011:SF2">
    <property type="entry name" value="BIFUNCTIONAL DEAMINASE-REDUCTASE DOMAIN PROTEIN"/>
    <property type="match status" value="1"/>
</dbReference>
<evidence type="ECO:0000313" key="2">
    <source>
        <dbReference type="EMBL" id="VZO36047.1"/>
    </source>
</evidence>
<dbReference type="Pfam" id="PF01872">
    <property type="entry name" value="RibD_C"/>
    <property type="match status" value="1"/>
</dbReference>
<dbReference type="AlphaFoldDB" id="A0A7M4DGK4"/>
<accession>A0A7M4DGK4</accession>
<dbReference type="Gene3D" id="3.40.430.10">
    <property type="entry name" value="Dihydrofolate Reductase, subunit A"/>
    <property type="match status" value="1"/>
</dbReference>
<proteinExistence type="predicted"/>
<feature type="domain" description="Bacterial bifunctional deaminase-reductase C-terminal" evidence="1">
    <location>
        <begin position="14"/>
        <end position="196"/>
    </location>
</feature>
<evidence type="ECO:0000313" key="3">
    <source>
        <dbReference type="Proteomes" id="UP000419743"/>
    </source>
</evidence>
<keyword evidence="3" id="KW-1185">Reference proteome</keyword>
<name>A0A7M4DGK4_9MICO</name>
<reference evidence="2 3" key="1">
    <citation type="submission" date="2019-11" db="EMBL/GenBank/DDBJ databases">
        <authorList>
            <person name="Criscuolo A."/>
        </authorList>
    </citation>
    <scope>NUCLEOTIDE SEQUENCE [LARGE SCALE GENOMIC DNA]</scope>
    <source>
        <strain evidence="2">CIP111667</strain>
    </source>
</reference>
<evidence type="ECO:0000259" key="1">
    <source>
        <dbReference type="Pfam" id="PF01872"/>
    </source>
</evidence>
<gene>
    <name evidence="2" type="ORF">HALOF300_01251</name>
</gene>
<dbReference type="SUPFAM" id="SSF53597">
    <property type="entry name" value="Dihydrofolate reductase-like"/>
    <property type="match status" value="1"/>
</dbReference>
<dbReference type="InterPro" id="IPR024072">
    <property type="entry name" value="DHFR-like_dom_sf"/>
</dbReference>
<dbReference type="InterPro" id="IPR002734">
    <property type="entry name" value="RibDG_C"/>
</dbReference>